<feature type="non-terminal residue" evidence="1">
    <location>
        <position position="73"/>
    </location>
</feature>
<accession>A0ABS8S7C3</accession>
<name>A0ABS8S7C3_DATST</name>
<proteinExistence type="predicted"/>
<protein>
    <submittedName>
        <fullName evidence="1">Uncharacterized protein</fullName>
    </submittedName>
</protein>
<evidence type="ECO:0000313" key="1">
    <source>
        <dbReference type="EMBL" id="MCD7453909.1"/>
    </source>
</evidence>
<comment type="caution">
    <text evidence="1">The sequence shown here is derived from an EMBL/GenBank/DDBJ whole genome shotgun (WGS) entry which is preliminary data.</text>
</comment>
<gene>
    <name evidence="1" type="ORF">HAX54_022615</name>
</gene>
<dbReference type="EMBL" id="JACEIK010000273">
    <property type="protein sequence ID" value="MCD7453909.1"/>
    <property type="molecule type" value="Genomic_DNA"/>
</dbReference>
<organism evidence="1 2">
    <name type="scientific">Datura stramonium</name>
    <name type="common">Jimsonweed</name>
    <name type="synonym">Common thornapple</name>
    <dbReference type="NCBI Taxonomy" id="4076"/>
    <lineage>
        <taxon>Eukaryota</taxon>
        <taxon>Viridiplantae</taxon>
        <taxon>Streptophyta</taxon>
        <taxon>Embryophyta</taxon>
        <taxon>Tracheophyta</taxon>
        <taxon>Spermatophyta</taxon>
        <taxon>Magnoliopsida</taxon>
        <taxon>eudicotyledons</taxon>
        <taxon>Gunneridae</taxon>
        <taxon>Pentapetalae</taxon>
        <taxon>asterids</taxon>
        <taxon>lamiids</taxon>
        <taxon>Solanales</taxon>
        <taxon>Solanaceae</taxon>
        <taxon>Solanoideae</taxon>
        <taxon>Datureae</taxon>
        <taxon>Datura</taxon>
    </lineage>
</organism>
<dbReference type="Proteomes" id="UP000823775">
    <property type="component" value="Unassembled WGS sequence"/>
</dbReference>
<keyword evidence="2" id="KW-1185">Reference proteome</keyword>
<reference evidence="1 2" key="1">
    <citation type="journal article" date="2021" name="BMC Genomics">
        <title>Datura genome reveals duplications of psychoactive alkaloid biosynthetic genes and high mutation rate following tissue culture.</title>
        <authorList>
            <person name="Rajewski A."/>
            <person name="Carter-House D."/>
            <person name="Stajich J."/>
            <person name="Litt A."/>
        </authorList>
    </citation>
    <scope>NUCLEOTIDE SEQUENCE [LARGE SCALE GENOMIC DNA]</scope>
    <source>
        <strain evidence="1">AR-01</strain>
    </source>
</reference>
<sequence>MLNWLARIQKEKYEVTTQIPANQLALHELAPAFIAGGSQVNLQAIHELTPAIRGLAPAVRRLASAVPAGWHWL</sequence>
<evidence type="ECO:0000313" key="2">
    <source>
        <dbReference type="Proteomes" id="UP000823775"/>
    </source>
</evidence>